<evidence type="ECO:0008006" key="4">
    <source>
        <dbReference type="Google" id="ProtNLM"/>
    </source>
</evidence>
<name>A0ABQ8SXX5_PERAM</name>
<proteinExistence type="predicted"/>
<evidence type="ECO:0000313" key="3">
    <source>
        <dbReference type="Proteomes" id="UP001148838"/>
    </source>
</evidence>
<organism evidence="2 3">
    <name type="scientific">Periplaneta americana</name>
    <name type="common">American cockroach</name>
    <name type="synonym">Blatta americana</name>
    <dbReference type="NCBI Taxonomy" id="6978"/>
    <lineage>
        <taxon>Eukaryota</taxon>
        <taxon>Metazoa</taxon>
        <taxon>Ecdysozoa</taxon>
        <taxon>Arthropoda</taxon>
        <taxon>Hexapoda</taxon>
        <taxon>Insecta</taxon>
        <taxon>Pterygota</taxon>
        <taxon>Neoptera</taxon>
        <taxon>Polyneoptera</taxon>
        <taxon>Dictyoptera</taxon>
        <taxon>Blattodea</taxon>
        <taxon>Blattoidea</taxon>
        <taxon>Blattidae</taxon>
        <taxon>Blattinae</taxon>
        <taxon>Periplaneta</taxon>
    </lineage>
</organism>
<sequence length="298" mass="33791">MSKQRWTIIQPEWRYRVVSTMIPPAVIAGIRNRISLPIVAPQVHHDAGDDVSTTRLFSVDGINDSEMIFGEMRPRIPIAYLTFALYLGKTSEKTNQAISPSENRTRARAQLRMGRRVLATPEVQLQYRIAMYLLQDTFSVSQTSIEECSSSPRLQLALTSTHPDISVSSGLRDHAKKESCRNQARSGPTRNMGISLRNNRTRRQGEKQATAAGRRLMDRKIKKNAVAIFRLFTGHDCLAKHLDRIGISASPLCPLCDLEEEMDQNHLQHCPVTINLAFLSEKYWRARELITSLSEIQH</sequence>
<dbReference type="EMBL" id="JAJSOF020000019">
    <property type="protein sequence ID" value="KAJ4438497.1"/>
    <property type="molecule type" value="Genomic_DNA"/>
</dbReference>
<protein>
    <recommendedName>
        <fullName evidence="4">Reverse transcriptase zinc-binding domain-containing protein</fullName>
    </recommendedName>
</protein>
<comment type="caution">
    <text evidence="2">The sequence shown here is derived from an EMBL/GenBank/DDBJ whole genome shotgun (WGS) entry which is preliminary data.</text>
</comment>
<accession>A0ABQ8SXX5</accession>
<gene>
    <name evidence="2" type="ORF">ANN_14442</name>
</gene>
<evidence type="ECO:0000256" key="1">
    <source>
        <dbReference type="SAM" id="MobiDB-lite"/>
    </source>
</evidence>
<keyword evidence="3" id="KW-1185">Reference proteome</keyword>
<feature type="region of interest" description="Disordered" evidence="1">
    <location>
        <begin position="180"/>
        <end position="210"/>
    </location>
</feature>
<evidence type="ECO:0000313" key="2">
    <source>
        <dbReference type="EMBL" id="KAJ4438497.1"/>
    </source>
</evidence>
<dbReference type="Proteomes" id="UP001148838">
    <property type="component" value="Unassembled WGS sequence"/>
</dbReference>
<reference evidence="2 3" key="1">
    <citation type="journal article" date="2022" name="Allergy">
        <title>Genome assembly and annotation of Periplaneta americana reveal a comprehensive cockroach allergen profile.</title>
        <authorList>
            <person name="Wang L."/>
            <person name="Xiong Q."/>
            <person name="Saelim N."/>
            <person name="Wang L."/>
            <person name="Nong W."/>
            <person name="Wan A.T."/>
            <person name="Shi M."/>
            <person name="Liu X."/>
            <person name="Cao Q."/>
            <person name="Hui J.H.L."/>
            <person name="Sookrung N."/>
            <person name="Leung T.F."/>
            <person name="Tungtrongchitr A."/>
            <person name="Tsui S.K.W."/>
        </authorList>
    </citation>
    <scope>NUCLEOTIDE SEQUENCE [LARGE SCALE GENOMIC DNA]</scope>
    <source>
        <strain evidence="2">PWHHKU_190912</strain>
    </source>
</reference>